<protein>
    <submittedName>
        <fullName evidence="2">Uncharacterized protein</fullName>
    </submittedName>
</protein>
<gene>
    <name evidence="2" type="ORF">AURANDRAFT_69167</name>
</gene>
<dbReference type="KEGG" id="aaf:AURANDRAFT_69167"/>
<dbReference type="Proteomes" id="UP000002729">
    <property type="component" value="Unassembled WGS sequence"/>
</dbReference>
<evidence type="ECO:0000313" key="2">
    <source>
        <dbReference type="EMBL" id="EGB02132.1"/>
    </source>
</evidence>
<feature type="region of interest" description="Disordered" evidence="1">
    <location>
        <begin position="1"/>
        <end position="37"/>
    </location>
</feature>
<feature type="non-terminal residue" evidence="2">
    <location>
        <position position="457"/>
    </location>
</feature>
<evidence type="ECO:0000313" key="3">
    <source>
        <dbReference type="Proteomes" id="UP000002729"/>
    </source>
</evidence>
<feature type="compositionally biased region" description="Basic and acidic residues" evidence="1">
    <location>
        <begin position="93"/>
        <end position="112"/>
    </location>
</feature>
<keyword evidence="3" id="KW-1185">Reference proteome</keyword>
<organism evidence="3">
    <name type="scientific">Aureococcus anophagefferens</name>
    <name type="common">Harmful bloom alga</name>
    <dbReference type="NCBI Taxonomy" id="44056"/>
    <lineage>
        <taxon>Eukaryota</taxon>
        <taxon>Sar</taxon>
        <taxon>Stramenopiles</taxon>
        <taxon>Ochrophyta</taxon>
        <taxon>Pelagophyceae</taxon>
        <taxon>Pelagomonadales</taxon>
        <taxon>Pelagomonadaceae</taxon>
        <taxon>Aureococcus</taxon>
    </lineage>
</organism>
<sequence>RGELGAARDDGRAAKLEEEKNSAEAAEREDARAKGATTLEEYEDAAREAFADEKQRREAATAQALEAQKVDLERNLEPLARACDDAVAAVELRAERSAADDARKRSADRATRDATAAAQAEAAAALAAAVAGRERSEAALREALDAQRDLATGARGDAAKTPKHADRVGEGLDEAADRETRAAAEAAEAVKAEALAATAWNAKLVCDDAVVAAVACALAREADVVAGWRRRAAAASDAADADRGALEAPLEAQTQQLGLERDRAAGAAAQETRDADARAGLAADRTAALEAALARRDEAHAAKFDATMNASVGKGKPVWSSPGVQQKMGAKDTLCKIANMGLVDTFAYYDAETLETQFKLMEMNDSHVEYHTVKEFLVFCVDGPKSVGAGTWTSTFPGEYLKGGAAASDRLVDQRLLLAEGEVGVLTAGDTSQMIIHTKPEGGCETLSGGGAPPGAD</sequence>
<feature type="compositionally biased region" description="Basic and acidic residues" evidence="1">
    <location>
        <begin position="1"/>
        <end position="33"/>
    </location>
</feature>
<name>F0YRX7_AURAN</name>
<feature type="compositionally biased region" description="Basic and acidic residues" evidence="1">
    <location>
        <begin position="157"/>
        <end position="177"/>
    </location>
</feature>
<dbReference type="InParanoid" id="F0YRX7"/>
<dbReference type="AlphaFoldDB" id="F0YRX7"/>
<reference evidence="2 3" key="1">
    <citation type="journal article" date="2011" name="Proc. Natl. Acad. Sci. U.S.A.">
        <title>Niche of harmful alga Aureococcus anophagefferens revealed through ecogenomics.</title>
        <authorList>
            <person name="Gobler C.J."/>
            <person name="Berry D.L."/>
            <person name="Dyhrman S.T."/>
            <person name="Wilhelm S.W."/>
            <person name="Salamov A."/>
            <person name="Lobanov A.V."/>
            <person name="Zhang Y."/>
            <person name="Collier J.L."/>
            <person name="Wurch L.L."/>
            <person name="Kustka A.B."/>
            <person name="Dill B.D."/>
            <person name="Shah M."/>
            <person name="VerBerkmoes N.C."/>
            <person name="Kuo A."/>
            <person name="Terry A."/>
            <person name="Pangilinan J."/>
            <person name="Lindquist E.A."/>
            <person name="Lucas S."/>
            <person name="Paulsen I.T."/>
            <person name="Hattenrath-Lehmann T.K."/>
            <person name="Talmage S.C."/>
            <person name="Walker E.A."/>
            <person name="Koch F."/>
            <person name="Burson A.M."/>
            <person name="Marcoval M.A."/>
            <person name="Tang Y.Z."/>
            <person name="Lecleir G.R."/>
            <person name="Coyne K.J."/>
            <person name="Berg G.M."/>
            <person name="Bertrand E.M."/>
            <person name="Saito M.A."/>
            <person name="Gladyshev V.N."/>
            <person name="Grigoriev I.V."/>
        </authorList>
    </citation>
    <scope>NUCLEOTIDE SEQUENCE [LARGE SCALE GENOMIC DNA]</scope>
    <source>
        <strain evidence="3">CCMP 1984</strain>
    </source>
</reference>
<dbReference type="EMBL" id="GL833781">
    <property type="protein sequence ID" value="EGB02132.1"/>
    <property type="molecule type" value="Genomic_DNA"/>
</dbReference>
<feature type="non-terminal residue" evidence="2">
    <location>
        <position position="1"/>
    </location>
</feature>
<dbReference type="RefSeq" id="XP_009043169.1">
    <property type="nucleotide sequence ID" value="XM_009044921.1"/>
</dbReference>
<evidence type="ECO:0000256" key="1">
    <source>
        <dbReference type="SAM" id="MobiDB-lite"/>
    </source>
</evidence>
<feature type="region of interest" description="Disordered" evidence="1">
    <location>
        <begin position="151"/>
        <end position="177"/>
    </location>
</feature>
<feature type="region of interest" description="Disordered" evidence="1">
    <location>
        <begin position="93"/>
        <end position="114"/>
    </location>
</feature>
<dbReference type="GeneID" id="20227287"/>
<proteinExistence type="predicted"/>
<accession>F0YRX7</accession>